<dbReference type="Proteomes" id="UP000255164">
    <property type="component" value="Unassembled WGS sequence"/>
</dbReference>
<dbReference type="EMBL" id="AASCBU010000001">
    <property type="protein sequence ID" value="EFA8782707.1"/>
    <property type="molecule type" value="Genomic_DNA"/>
</dbReference>
<dbReference type="Proteomes" id="UP000567387">
    <property type="component" value="Unassembled WGS sequence"/>
</dbReference>
<name>A0A2S8JPK3_ECOLX</name>
<accession>A0A2S8JPK3</accession>
<evidence type="ECO:0000313" key="3">
    <source>
        <dbReference type="Proteomes" id="UP000255164"/>
    </source>
</evidence>
<protein>
    <submittedName>
        <fullName evidence="1">Uncharacterized protein</fullName>
    </submittedName>
</protein>
<dbReference type="AlphaFoldDB" id="A0A2S8JPK3"/>
<dbReference type="EMBL" id="UFZA01000002">
    <property type="protein sequence ID" value="STE71618.1"/>
    <property type="molecule type" value="Genomic_DNA"/>
</dbReference>
<reference evidence="2 3" key="1">
    <citation type="submission" date="2018-06" db="EMBL/GenBank/DDBJ databases">
        <authorList>
            <consortium name="Pathogen Informatics"/>
            <person name="Doyle S."/>
        </authorList>
    </citation>
    <scope>NUCLEOTIDE SEQUENCE [LARGE SCALE GENOMIC DNA]</scope>
    <source>
        <strain evidence="2 3">NCTC10082</strain>
    </source>
</reference>
<proteinExistence type="predicted"/>
<evidence type="ECO:0000313" key="2">
    <source>
        <dbReference type="EMBL" id="STE71618.1"/>
    </source>
</evidence>
<evidence type="ECO:0000313" key="4">
    <source>
        <dbReference type="Proteomes" id="UP000567387"/>
    </source>
</evidence>
<gene>
    <name evidence="1" type="ORF">C2R31_000481</name>
    <name evidence="2" type="ORF">NCTC10082_04510</name>
</gene>
<evidence type="ECO:0000313" key="1">
    <source>
        <dbReference type="EMBL" id="EFA8782707.1"/>
    </source>
</evidence>
<reference evidence="1 4" key="2">
    <citation type="submission" date="2018-08" db="EMBL/GenBank/DDBJ databases">
        <authorList>
            <consortium name="PulseNet: The National Subtyping Network for Foodborne Disease Surveillance"/>
            <person name="Tarr C.L."/>
            <person name="Trees E."/>
            <person name="Katz L.S."/>
            <person name="Carleton-Romer H.A."/>
            <person name="Stroika S."/>
            <person name="Kucerova Z."/>
            <person name="Roache K.F."/>
            <person name="Sabol A.L."/>
            <person name="Besser J."/>
            <person name="Gerner-Smidt P."/>
        </authorList>
    </citation>
    <scope>NUCLEOTIDE SEQUENCE [LARGE SCALE GENOMIC DNA]</scope>
    <source>
        <strain evidence="1 4">PNUSAE011918</strain>
    </source>
</reference>
<sequence>MRSFYEDWPETFVTRLDMLRALDNRGATRRLYTKRTGAIYNALADEVREAVTGFNTSELDLGPLYRYYKRGGESDALADTLIALAPTVCRRVMISPDVYTIPYLFFALLIARGEDDDARDFFNMMMRPLIVAYRFKQLARYLGTKGGGRPQHRLKDEALQIAEVFFTNNPHARVSAAVARINEILVKKYADVPAESTIRKWLTHVYGNEK</sequence>
<organism evidence="1 4">
    <name type="scientific">Escherichia coli</name>
    <dbReference type="NCBI Taxonomy" id="562"/>
    <lineage>
        <taxon>Bacteria</taxon>
        <taxon>Pseudomonadati</taxon>
        <taxon>Pseudomonadota</taxon>
        <taxon>Gammaproteobacteria</taxon>
        <taxon>Enterobacterales</taxon>
        <taxon>Enterobacteriaceae</taxon>
        <taxon>Escherichia</taxon>
    </lineage>
</organism>